<gene>
    <name evidence="1" type="ORF">FPE01S_01_07330</name>
</gene>
<evidence type="ECO:0008006" key="3">
    <source>
        <dbReference type="Google" id="ProtNLM"/>
    </source>
</evidence>
<evidence type="ECO:0000313" key="1">
    <source>
        <dbReference type="EMBL" id="GAO41719.1"/>
    </source>
</evidence>
<dbReference type="AlphaFoldDB" id="A0A0E9MVV1"/>
<evidence type="ECO:0000313" key="2">
    <source>
        <dbReference type="Proteomes" id="UP000033121"/>
    </source>
</evidence>
<reference evidence="1 2" key="1">
    <citation type="submission" date="2015-04" db="EMBL/GenBank/DDBJ databases">
        <title>Whole genome shotgun sequence of Flavihumibacter petaseus NBRC 106054.</title>
        <authorList>
            <person name="Miyazawa S."/>
            <person name="Hosoyama A."/>
            <person name="Hashimoto M."/>
            <person name="Noguchi M."/>
            <person name="Tsuchikane K."/>
            <person name="Ohji S."/>
            <person name="Yamazoe A."/>
            <person name="Ichikawa N."/>
            <person name="Kimura A."/>
            <person name="Fujita N."/>
        </authorList>
    </citation>
    <scope>NUCLEOTIDE SEQUENCE [LARGE SCALE GENOMIC DNA]</scope>
    <source>
        <strain evidence="1 2">NBRC 106054</strain>
    </source>
</reference>
<proteinExistence type="predicted"/>
<accession>A0A0E9MVV1</accession>
<dbReference type="STRING" id="1220578.FPE01S_01_07330"/>
<name>A0A0E9MVV1_9BACT</name>
<protein>
    <recommendedName>
        <fullName evidence="3">Gliding motility-associated lipoprotein GldB</fullName>
    </recommendedName>
</protein>
<dbReference type="RefSeq" id="WP_052955484.1">
    <property type="nucleotide sequence ID" value="NZ_BBWV01000001.1"/>
</dbReference>
<comment type="caution">
    <text evidence="1">The sequence shown here is derived from an EMBL/GenBank/DDBJ whole genome shotgun (WGS) entry which is preliminary data.</text>
</comment>
<keyword evidence="2" id="KW-1185">Reference proteome</keyword>
<dbReference type="Pfam" id="PF25594">
    <property type="entry name" value="GldB_lipo"/>
    <property type="match status" value="1"/>
</dbReference>
<sequence>MYGLLTTTKLRQKRFNPMKGSYCMFLAVIFFLSCGDRKSQKPDISNIAVKAEIQRFDRDYFAQDSNHLPEGLLKLQQQYPVFINDFTANILGAGIIGDSNKVLPVANRHFFTSYAAAYDQVKGRFSDLSATERSLQQAFQYVKAYFPAYKVPVFISYFGPFDGPGAAITENAIVIGLHLYAGADYPYYTSPEGQQLYPTYISRRFDKAYIPVNCIKAVEEDLFPDKSQGMALVDQMIEKGKYWWLAKQFLPDSPDSLITGFSKEQLDWCESNEGIIWNLMLQNDQIYTTDPSMIQNFIGEAPGTQGFPPAAPGNLGQWIGMKIVETYIDKNKATTPGQLMLLKPRTILESAKYKPR</sequence>
<dbReference type="EMBL" id="BBWV01000001">
    <property type="protein sequence ID" value="GAO41719.1"/>
    <property type="molecule type" value="Genomic_DNA"/>
</dbReference>
<dbReference type="InterPro" id="IPR019853">
    <property type="entry name" value="GldB-like"/>
</dbReference>
<dbReference type="OrthoDB" id="976022at2"/>
<dbReference type="Proteomes" id="UP000033121">
    <property type="component" value="Unassembled WGS sequence"/>
</dbReference>
<organism evidence="1 2">
    <name type="scientific">Flavihumibacter petaseus NBRC 106054</name>
    <dbReference type="NCBI Taxonomy" id="1220578"/>
    <lineage>
        <taxon>Bacteria</taxon>
        <taxon>Pseudomonadati</taxon>
        <taxon>Bacteroidota</taxon>
        <taxon>Chitinophagia</taxon>
        <taxon>Chitinophagales</taxon>
        <taxon>Chitinophagaceae</taxon>
        <taxon>Flavihumibacter</taxon>
    </lineage>
</organism>